<protein>
    <submittedName>
        <fullName evidence="1">Uncharacterized protein</fullName>
    </submittedName>
</protein>
<evidence type="ECO:0000313" key="1">
    <source>
        <dbReference type="EMBL" id="KAF6114594.1"/>
    </source>
</evidence>
<dbReference type="Proteomes" id="UP000664940">
    <property type="component" value="Unassembled WGS sequence"/>
</dbReference>
<dbReference type="AlphaFoldDB" id="A0A834ALJ3"/>
<proteinExistence type="predicted"/>
<gene>
    <name evidence="1" type="ORF">HJG60_010559</name>
</gene>
<organism evidence="1 2">
    <name type="scientific">Phyllostomus discolor</name>
    <name type="common">pale spear-nosed bat</name>
    <dbReference type="NCBI Taxonomy" id="89673"/>
    <lineage>
        <taxon>Eukaryota</taxon>
        <taxon>Metazoa</taxon>
        <taxon>Chordata</taxon>
        <taxon>Craniata</taxon>
        <taxon>Vertebrata</taxon>
        <taxon>Euteleostomi</taxon>
        <taxon>Mammalia</taxon>
        <taxon>Eutheria</taxon>
        <taxon>Laurasiatheria</taxon>
        <taxon>Chiroptera</taxon>
        <taxon>Yangochiroptera</taxon>
        <taxon>Phyllostomidae</taxon>
        <taxon>Phyllostominae</taxon>
        <taxon>Phyllostomus</taxon>
    </lineage>
</organism>
<accession>A0A834ALJ3</accession>
<reference evidence="1 2" key="1">
    <citation type="journal article" date="2020" name="Nature">
        <title>Six reference-quality genomes reveal evolution of bat adaptations.</title>
        <authorList>
            <person name="Jebb D."/>
            <person name="Huang Z."/>
            <person name="Pippel M."/>
            <person name="Hughes G.M."/>
            <person name="Lavrichenko K."/>
            <person name="Devanna P."/>
            <person name="Winkler S."/>
            <person name="Jermiin L.S."/>
            <person name="Skirmuntt E.C."/>
            <person name="Katzourakis A."/>
            <person name="Burkitt-Gray L."/>
            <person name="Ray D.A."/>
            <person name="Sullivan K.A.M."/>
            <person name="Roscito J.G."/>
            <person name="Kirilenko B.M."/>
            <person name="Davalos L.M."/>
            <person name="Corthals A.P."/>
            <person name="Power M.L."/>
            <person name="Jones G."/>
            <person name="Ransome R.D."/>
            <person name="Dechmann D.K.N."/>
            <person name="Locatelli A.G."/>
            <person name="Puechmaille S.J."/>
            <person name="Fedrigo O."/>
            <person name="Jarvis E.D."/>
            <person name="Hiller M."/>
            <person name="Vernes S.C."/>
            <person name="Myers E.W."/>
            <person name="Teeling E.C."/>
        </authorList>
    </citation>
    <scope>NUCLEOTIDE SEQUENCE [LARGE SCALE GENOMIC DNA]</scope>
    <source>
        <strain evidence="1">Bat1K_MPI-CBG_1</strain>
    </source>
</reference>
<name>A0A834ALJ3_9CHIR</name>
<comment type="caution">
    <text evidence="1">The sequence shown here is derived from an EMBL/GenBank/DDBJ whole genome shotgun (WGS) entry which is preliminary data.</text>
</comment>
<evidence type="ECO:0000313" key="2">
    <source>
        <dbReference type="Proteomes" id="UP000664940"/>
    </source>
</evidence>
<sequence length="186" mass="20840">MMICLGVFLFGSNFFGTLWAFWTSWKSISFTKLGKENQFRKLLKKLVQVLRGPRWDGPSRQKDWCSGFCCVSGVEARGWWATLKGDVRPGFEAPPVSSQPGFHLWCLPHLSLSLAPFCQVDPLTLVWHLSQEGFLQTNQPRKATRPPFVSTPVPSPLPGGHAMDPVLPGVASVFWGETGEWDREGH</sequence>
<dbReference type="EMBL" id="JABVXQ010000004">
    <property type="protein sequence ID" value="KAF6114594.1"/>
    <property type="molecule type" value="Genomic_DNA"/>
</dbReference>